<sequence length="108" mass="11416">MFDIFQVVSAFNVLLSQARGPRVLAAMSQLSRRLARLYLAGRLTCPAISVTGHPCREELHRVAIIVSHPSAPPDAAATDAGDGYLTGGEFMPFSANTSALIGHMVPPG</sequence>
<organism evidence="1 2">
    <name type="scientific">Protopolystoma xenopodis</name>
    <dbReference type="NCBI Taxonomy" id="117903"/>
    <lineage>
        <taxon>Eukaryota</taxon>
        <taxon>Metazoa</taxon>
        <taxon>Spiralia</taxon>
        <taxon>Lophotrochozoa</taxon>
        <taxon>Platyhelminthes</taxon>
        <taxon>Monogenea</taxon>
        <taxon>Polyopisthocotylea</taxon>
        <taxon>Polystomatidea</taxon>
        <taxon>Polystomatidae</taxon>
        <taxon>Protopolystoma</taxon>
    </lineage>
</organism>
<protein>
    <submittedName>
        <fullName evidence="1">Uncharacterized protein</fullName>
    </submittedName>
</protein>
<dbReference type="Pfam" id="PF10220">
    <property type="entry name" value="Smg8_Smg9"/>
    <property type="match status" value="1"/>
</dbReference>
<dbReference type="InterPro" id="IPR019354">
    <property type="entry name" value="SMG8-like"/>
</dbReference>
<dbReference type="GO" id="GO:0000184">
    <property type="term" value="P:nuclear-transcribed mRNA catabolic process, nonsense-mediated decay"/>
    <property type="evidence" value="ECO:0007669"/>
    <property type="project" value="InterPro"/>
</dbReference>
<reference evidence="1" key="1">
    <citation type="submission" date="2018-11" db="EMBL/GenBank/DDBJ databases">
        <authorList>
            <consortium name="Pathogen Informatics"/>
        </authorList>
    </citation>
    <scope>NUCLEOTIDE SEQUENCE</scope>
</reference>
<dbReference type="EMBL" id="CAAALY010105677">
    <property type="protein sequence ID" value="VEL29732.1"/>
    <property type="molecule type" value="Genomic_DNA"/>
</dbReference>
<evidence type="ECO:0000313" key="1">
    <source>
        <dbReference type="EMBL" id="VEL29732.1"/>
    </source>
</evidence>
<comment type="caution">
    <text evidence="1">The sequence shown here is derived from an EMBL/GenBank/DDBJ whole genome shotgun (WGS) entry which is preliminary data.</text>
</comment>
<gene>
    <name evidence="1" type="ORF">PXEA_LOCUS23172</name>
</gene>
<accession>A0A3S5C1S0</accession>
<name>A0A3S5C1S0_9PLAT</name>
<dbReference type="AlphaFoldDB" id="A0A3S5C1S0"/>
<keyword evidence="2" id="KW-1185">Reference proteome</keyword>
<evidence type="ECO:0000313" key="2">
    <source>
        <dbReference type="Proteomes" id="UP000784294"/>
    </source>
</evidence>
<dbReference type="Proteomes" id="UP000784294">
    <property type="component" value="Unassembled WGS sequence"/>
</dbReference>
<proteinExistence type="predicted"/>